<evidence type="ECO:0000313" key="13">
    <source>
        <dbReference type="EMBL" id="RKF83219.1"/>
    </source>
</evidence>
<evidence type="ECO:0000313" key="14">
    <source>
        <dbReference type="Proteomes" id="UP000283383"/>
    </source>
</evidence>
<evidence type="ECO:0000256" key="5">
    <source>
        <dbReference type="ARBA" id="ARBA00022692"/>
    </source>
</evidence>
<evidence type="ECO:0000256" key="9">
    <source>
        <dbReference type="ARBA" id="ARBA00032159"/>
    </source>
</evidence>
<evidence type="ECO:0000256" key="4">
    <source>
        <dbReference type="ARBA" id="ARBA00018170"/>
    </source>
</evidence>
<organism evidence="13 14">
    <name type="scientific">Golovinomyces cichoracearum</name>
    <dbReference type="NCBI Taxonomy" id="62708"/>
    <lineage>
        <taxon>Eukaryota</taxon>
        <taxon>Fungi</taxon>
        <taxon>Dikarya</taxon>
        <taxon>Ascomycota</taxon>
        <taxon>Pezizomycotina</taxon>
        <taxon>Leotiomycetes</taxon>
        <taxon>Erysiphales</taxon>
        <taxon>Erysiphaceae</taxon>
        <taxon>Golovinomyces</taxon>
    </lineage>
</organism>
<evidence type="ECO:0000256" key="6">
    <source>
        <dbReference type="ARBA" id="ARBA00022989"/>
    </source>
</evidence>
<evidence type="ECO:0000256" key="2">
    <source>
        <dbReference type="ARBA" id="ARBA00004370"/>
    </source>
</evidence>
<evidence type="ECO:0000256" key="1">
    <source>
        <dbReference type="ARBA" id="ARBA00002689"/>
    </source>
</evidence>
<reference evidence="13 14" key="1">
    <citation type="journal article" date="2018" name="BMC Genomics">
        <title>Comparative genome analyses reveal sequence features reflecting distinct modes of host-adaptation between dicot and monocot powdery mildew.</title>
        <authorList>
            <person name="Wu Y."/>
            <person name="Ma X."/>
            <person name="Pan Z."/>
            <person name="Kale S.D."/>
            <person name="Song Y."/>
            <person name="King H."/>
            <person name="Zhang Q."/>
            <person name="Presley C."/>
            <person name="Deng X."/>
            <person name="Wei C.I."/>
            <person name="Xiao S."/>
        </authorList>
    </citation>
    <scope>NUCLEOTIDE SEQUENCE [LARGE SCALE GENOMIC DNA]</scope>
    <source>
        <strain evidence="13">UMSG3</strain>
    </source>
</reference>
<evidence type="ECO:0000256" key="12">
    <source>
        <dbReference type="SAM" id="MobiDB-lite"/>
    </source>
</evidence>
<dbReference type="Pfam" id="PF17050">
    <property type="entry name" value="AIM5"/>
    <property type="match status" value="1"/>
</dbReference>
<dbReference type="STRING" id="62708.A0A420J8V9"/>
<keyword evidence="5" id="KW-0812">Transmembrane</keyword>
<evidence type="ECO:0000256" key="11">
    <source>
        <dbReference type="RuleBase" id="RU363010"/>
    </source>
</evidence>
<comment type="subunit">
    <text evidence="11">Component of the mitochondrial contact site and cristae organizing system (MICOS) complex.</text>
</comment>
<name>A0A420J8V9_9PEZI</name>
<dbReference type="AlphaFoldDB" id="A0A420J8V9"/>
<keyword evidence="11" id="KW-0999">Mitochondrion inner membrane</keyword>
<dbReference type="GO" id="GO:0044284">
    <property type="term" value="C:mitochondrial crista junction"/>
    <property type="evidence" value="ECO:0007669"/>
    <property type="project" value="InterPro"/>
</dbReference>
<feature type="region of interest" description="Disordered" evidence="12">
    <location>
        <begin position="194"/>
        <end position="246"/>
    </location>
</feature>
<feature type="compositionally biased region" description="Basic and acidic residues" evidence="12">
    <location>
        <begin position="226"/>
        <end position="246"/>
    </location>
</feature>
<comment type="function">
    <text evidence="1 11">Component of the MICOS complex, a large protein complex of the mitochondrial inner membrane that plays crucial roles in the maintenance of crista junctions, inner membrane architecture, and formation of contact sites to the outer membrane.</text>
</comment>
<comment type="caution">
    <text evidence="13">The sequence shown here is derived from an EMBL/GenBank/DDBJ whole genome shotgun (WGS) entry which is preliminary data.</text>
</comment>
<dbReference type="GO" id="GO:0061617">
    <property type="term" value="C:MICOS complex"/>
    <property type="evidence" value="ECO:0007669"/>
    <property type="project" value="UniProtKB-UniRule"/>
</dbReference>
<dbReference type="InterPro" id="IPR031463">
    <property type="entry name" value="Mic12"/>
</dbReference>
<dbReference type="Proteomes" id="UP000283383">
    <property type="component" value="Unassembled WGS sequence"/>
</dbReference>
<proteinExistence type="inferred from homology"/>
<keyword evidence="6" id="KW-1133">Transmembrane helix</keyword>
<dbReference type="EMBL" id="MCBQ01001576">
    <property type="protein sequence ID" value="RKF83219.1"/>
    <property type="molecule type" value="Genomic_DNA"/>
</dbReference>
<evidence type="ECO:0000256" key="3">
    <source>
        <dbReference type="ARBA" id="ARBA00009188"/>
    </source>
</evidence>
<evidence type="ECO:0000256" key="8">
    <source>
        <dbReference type="ARBA" id="ARBA00023136"/>
    </source>
</evidence>
<keyword evidence="14" id="KW-1185">Reference proteome</keyword>
<accession>A0A420J8V9</accession>
<evidence type="ECO:0000256" key="7">
    <source>
        <dbReference type="ARBA" id="ARBA00023128"/>
    </source>
</evidence>
<keyword evidence="7 11" id="KW-0496">Mitochondrion</keyword>
<comment type="subcellular location">
    <subcellularLocation>
        <location evidence="2">Membrane</location>
    </subcellularLocation>
    <subcellularLocation>
        <location evidence="11">Mitochondrion inner membrane</location>
        <topology evidence="11">Single-pass membrane protein</topology>
    </subcellularLocation>
</comment>
<gene>
    <name evidence="13" type="ORF">GcM3_015001</name>
</gene>
<protein>
    <recommendedName>
        <fullName evidence="4 11">MICOS complex subunit MIC12</fullName>
    </recommendedName>
    <alternativeName>
        <fullName evidence="10 11">Altered inheritance of mitochondria protein 5, mitochondrial</fullName>
    </alternativeName>
    <alternativeName>
        <fullName evidence="9 11">Found in mitochondrial proteome protein 51</fullName>
    </alternativeName>
</protein>
<dbReference type="GO" id="GO:0042407">
    <property type="term" value="P:cristae formation"/>
    <property type="evidence" value="ECO:0007669"/>
    <property type="project" value="InterPro"/>
</dbReference>
<keyword evidence="8" id="KW-0472">Membrane</keyword>
<sequence length="246" mass="27538">MGFRRGFAGGITLTIGILYLTVKSPKYDRQAQAVAVYSQSHLRNSLCQLKTRKSQGSTLNLSRDDVSKSFVENFKSQWNEEISNLAWWINQKDWNEMRYEAGKVIYKIVRRSDEESEANQSLESNSSSKLNEAIDRGKAAIKNTMATMKDGAKAKVEDSIRAAENLTTDTYEATLNSIDNVLDREKGLVSSTVEKTSSKLVSLSSSQPGTIEETLQKRYAGPASKKSVEETLEDRYKPIDKNDSNT</sequence>
<evidence type="ECO:0000256" key="10">
    <source>
        <dbReference type="ARBA" id="ARBA00032985"/>
    </source>
</evidence>
<comment type="similarity">
    <text evidence="3 11">Belongs to the MICOS complex subunit Mic12 family.</text>
</comment>